<feature type="binding site" evidence="7">
    <location>
        <position position="160"/>
    </location>
    <ligand>
        <name>Zn(2+)</name>
        <dbReference type="ChEBI" id="CHEBI:29105"/>
    </ligand>
</feature>
<dbReference type="EMBL" id="MIPT01000001">
    <property type="protein sequence ID" value="OHT18952.1"/>
    <property type="molecule type" value="Genomic_DNA"/>
</dbReference>
<name>A0A1S1HAU8_9SPHN</name>
<dbReference type="GO" id="GO:1900376">
    <property type="term" value="P:regulation of secondary metabolite biosynthetic process"/>
    <property type="evidence" value="ECO:0007669"/>
    <property type="project" value="TreeGrafter"/>
</dbReference>
<dbReference type="GO" id="GO:0045892">
    <property type="term" value="P:negative regulation of DNA-templated transcription"/>
    <property type="evidence" value="ECO:0007669"/>
    <property type="project" value="TreeGrafter"/>
</dbReference>
<dbReference type="AlphaFoldDB" id="A0A1S1HAU8"/>
<keyword evidence="5" id="KW-0238">DNA-binding</keyword>
<sequence length="163" mass="17418">MAHAHNHAHSDAHSHVLHEGAELKAAARDALEKSGQQWTAMRAAVFDALVQFDRPASAYDIAEAVSKAEGRRIAANSIYRILDLFVGSNLARRVESVNAYVANAHPDCMHDCIFLVCDTCGQATHIDDDSLSGNVRRAAEKAGFAAARPIIEVHGTCADCAGA</sequence>
<proteinExistence type="inferred from homology"/>
<evidence type="ECO:0000256" key="6">
    <source>
        <dbReference type="ARBA" id="ARBA00023163"/>
    </source>
</evidence>
<evidence type="ECO:0000313" key="10">
    <source>
        <dbReference type="Proteomes" id="UP000179467"/>
    </source>
</evidence>
<dbReference type="GO" id="GO:0008270">
    <property type="term" value="F:zinc ion binding"/>
    <property type="evidence" value="ECO:0007669"/>
    <property type="project" value="TreeGrafter"/>
</dbReference>
<protein>
    <submittedName>
        <fullName evidence="9">Zinc uptake regulation protein</fullName>
    </submittedName>
</protein>
<evidence type="ECO:0000256" key="2">
    <source>
        <dbReference type="ARBA" id="ARBA00022491"/>
    </source>
</evidence>
<organism evidence="9 10">
    <name type="scientific">Edaphosphingomonas haloaromaticamans</name>
    <dbReference type="NCBI Taxonomy" id="653954"/>
    <lineage>
        <taxon>Bacteria</taxon>
        <taxon>Pseudomonadati</taxon>
        <taxon>Pseudomonadota</taxon>
        <taxon>Alphaproteobacteria</taxon>
        <taxon>Sphingomonadales</taxon>
        <taxon>Rhizorhabdaceae</taxon>
        <taxon>Edaphosphingomonas</taxon>
    </lineage>
</organism>
<dbReference type="Gene3D" id="3.30.1490.190">
    <property type="match status" value="1"/>
</dbReference>
<keyword evidence="10" id="KW-1185">Reference proteome</keyword>
<evidence type="ECO:0000256" key="7">
    <source>
        <dbReference type="PIRSR" id="PIRSR602481-1"/>
    </source>
</evidence>
<dbReference type="GO" id="GO:0005829">
    <property type="term" value="C:cytosol"/>
    <property type="evidence" value="ECO:0007669"/>
    <property type="project" value="TreeGrafter"/>
</dbReference>
<evidence type="ECO:0000256" key="8">
    <source>
        <dbReference type="PIRSR" id="PIRSR602481-2"/>
    </source>
</evidence>
<evidence type="ECO:0000256" key="3">
    <source>
        <dbReference type="ARBA" id="ARBA00022833"/>
    </source>
</evidence>
<feature type="binding site" evidence="7">
    <location>
        <position position="117"/>
    </location>
    <ligand>
        <name>Zn(2+)</name>
        <dbReference type="ChEBI" id="CHEBI:29105"/>
    </ligand>
</feature>
<evidence type="ECO:0000313" key="9">
    <source>
        <dbReference type="EMBL" id="OHT18952.1"/>
    </source>
</evidence>
<evidence type="ECO:0000256" key="4">
    <source>
        <dbReference type="ARBA" id="ARBA00023015"/>
    </source>
</evidence>
<dbReference type="OrthoDB" id="9801127at2"/>
<feature type="binding site" evidence="8">
    <location>
        <position position="111"/>
    </location>
    <ligand>
        <name>Fe cation</name>
        <dbReference type="ChEBI" id="CHEBI:24875"/>
    </ligand>
</feature>
<feature type="binding site" evidence="7">
    <location>
        <position position="120"/>
    </location>
    <ligand>
        <name>Zn(2+)</name>
        <dbReference type="ChEBI" id="CHEBI:29105"/>
    </ligand>
</feature>
<dbReference type="Gene3D" id="1.10.10.10">
    <property type="entry name" value="Winged helix-like DNA-binding domain superfamily/Winged helix DNA-binding domain"/>
    <property type="match status" value="1"/>
</dbReference>
<dbReference type="InterPro" id="IPR002481">
    <property type="entry name" value="FUR"/>
</dbReference>
<dbReference type="Pfam" id="PF01475">
    <property type="entry name" value="FUR"/>
    <property type="match status" value="1"/>
</dbReference>
<comment type="similarity">
    <text evidence="1">Belongs to the Fur family.</text>
</comment>
<keyword evidence="8" id="KW-0408">Iron</keyword>
<dbReference type="PANTHER" id="PTHR33202:SF6">
    <property type="entry name" value="ZINC UPTAKE REGULATION PROTEIN"/>
    <property type="match status" value="1"/>
</dbReference>
<gene>
    <name evidence="9" type="primary">zur</name>
    <name evidence="9" type="ORF">BHE75_00932</name>
</gene>
<accession>A0A1S1HAU8</accession>
<dbReference type="GO" id="GO:0003700">
    <property type="term" value="F:DNA-binding transcription factor activity"/>
    <property type="evidence" value="ECO:0007669"/>
    <property type="project" value="InterPro"/>
</dbReference>
<feature type="binding site" evidence="7">
    <location>
        <position position="157"/>
    </location>
    <ligand>
        <name>Zn(2+)</name>
        <dbReference type="ChEBI" id="CHEBI:29105"/>
    </ligand>
</feature>
<keyword evidence="4" id="KW-0805">Transcription regulation</keyword>
<dbReference type="SUPFAM" id="SSF46785">
    <property type="entry name" value="Winged helix' DNA-binding domain"/>
    <property type="match status" value="1"/>
</dbReference>
<dbReference type="InterPro" id="IPR036390">
    <property type="entry name" value="WH_DNA-bd_sf"/>
</dbReference>
<dbReference type="PANTHER" id="PTHR33202">
    <property type="entry name" value="ZINC UPTAKE REGULATION PROTEIN"/>
    <property type="match status" value="1"/>
</dbReference>
<keyword evidence="2" id="KW-0678">Repressor</keyword>
<keyword evidence="7" id="KW-0479">Metal-binding</keyword>
<keyword evidence="6" id="KW-0804">Transcription</keyword>
<dbReference type="InterPro" id="IPR036388">
    <property type="entry name" value="WH-like_DNA-bd_sf"/>
</dbReference>
<dbReference type="GO" id="GO:0000976">
    <property type="term" value="F:transcription cis-regulatory region binding"/>
    <property type="evidence" value="ECO:0007669"/>
    <property type="project" value="TreeGrafter"/>
</dbReference>
<reference evidence="9 10" key="1">
    <citation type="submission" date="2016-09" db="EMBL/GenBank/DDBJ databases">
        <title>Metabolic pathway, cell adaptation mechanisms and a novel monoxygenase revealed through proteogenomic-transcription analysis of a Sphingomonas haloaromaticamans strain degrading the fungicide ortho-phenylphenol.</title>
        <authorList>
            <person name="Perruchon C."/>
            <person name="Papadopoulou E.S."/>
            <person name="Rousidou C."/>
            <person name="Vasileiadis S."/>
            <person name="Tanou G."/>
            <person name="Amoutzias G."/>
            <person name="Molassiotis A."/>
            <person name="Karpouzas D.G."/>
        </authorList>
    </citation>
    <scope>NUCLEOTIDE SEQUENCE [LARGE SCALE GENOMIC DNA]</scope>
    <source>
        <strain evidence="9 10">P3</strain>
    </source>
</reference>
<comment type="cofactor">
    <cofactor evidence="8">
        <name>Mn(2+)</name>
        <dbReference type="ChEBI" id="CHEBI:29035"/>
    </cofactor>
    <cofactor evidence="8">
        <name>Fe(2+)</name>
        <dbReference type="ChEBI" id="CHEBI:29033"/>
    </cofactor>
    <text evidence="8">Binds 1 Mn(2+) or Fe(2+) ion per subunit.</text>
</comment>
<keyword evidence="3 7" id="KW-0862">Zinc</keyword>
<comment type="caution">
    <text evidence="9">The sequence shown here is derived from an EMBL/GenBank/DDBJ whole genome shotgun (WGS) entry which is preliminary data.</text>
</comment>
<comment type="cofactor">
    <cofactor evidence="7">
        <name>Zn(2+)</name>
        <dbReference type="ChEBI" id="CHEBI:29105"/>
    </cofactor>
    <text evidence="7">Binds 1 zinc ion per subunit.</text>
</comment>
<evidence type="ECO:0000256" key="1">
    <source>
        <dbReference type="ARBA" id="ARBA00007957"/>
    </source>
</evidence>
<dbReference type="Proteomes" id="UP000179467">
    <property type="component" value="Unassembled WGS sequence"/>
</dbReference>
<evidence type="ECO:0000256" key="5">
    <source>
        <dbReference type="ARBA" id="ARBA00023125"/>
    </source>
</evidence>
<dbReference type="RefSeq" id="WP_070932733.1">
    <property type="nucleotide sequence ID" value="NZ_MIPT01000001.1"/>
</dbReference>
<dbReference type="InterPro" id="IPR043135">
    <property type="entry name" value="Fur_C"/>
</dbReference>